<dbReference type="EMBL" id="PKMF04001028">
    <property type="protein sequence ID" value="KAK7815165.1"/>
    <property type="molecule type" value="Genomic_DNA"/>
</dbReference>
<organism evidence="3 4">
    <name type="scientific">Quercus suber</name>
    <name type="common">Cork oak</name>
    <dbReference type="NCBI Taxonomy" id="58331"/>
    <lineage>
        <taxon>Eukaryota</taxon>
        <taxon>Viridiplantae</taxon>
        <taxon>Streptophyta</taxon>
        <taxon>Embryophyta</taxon>
        <taxon>Tracheophyta</taxon>
        <taxon>Spermatophyta</taxon>
        <taxon>Magnoliopsida</taxon>
        <taxon>eudicotyledons</taxon>
        <taxon>Gunneridae</taxon>
        <taxon>Pentapetalae</taxon>
        <taxon>rosids</taxon>
        <taxon>fabids</taxon>
        <taxon>Fagales</taxon>
        <taxon>Fagaceae</taxon>
        <taxon>Quercus</taxon>
    </lineage>
</organism>
<dbReference type="InterPro" id="IPR027944">
    <property type="entry name" value="SEO_C"/>
</dbReference>
<gene>
    <name evidence="3" type="primary">SEOB_13</name>
    <name evidence="3" type="ORF">CFP56_002003</name>
</gene>
<dbReference type="AlphaFoldDB" id="A0AAW0IKL6"/>
<protein>
    <submittedName>
        <fullName evidence="3">Protein sieve element occlusion b</fullName>
    </submittedName>
</protein>
<dbReference type="InterPro" id="IPR027942">
    <property type="entry name" value="SEO_N"/>
</dbReference>
<evidence type="ECO:0000259" key="1">
    <source>
        <dbReference type="Pfam" id="PF14576"/>
    </source>
</evidence>
<evidence type="ECO:0000313" key="3">
    <source>
        <dbReference type="EMBL" id="KAK7815165.1"/>
    </source>
</evidence>
<keyword evidence="4" id="KW-1185">Reference proteome</keyword>
<dbReference type="InterPro" id="IPR039299">
    <property type="entry name" value="SEOA"/>
</dbReference>
<dbReference type="GO" id="GO:0010088">
    <property type="term" value="P:phloem development"/>
    <property type="evidence" value="ECO:0007669"/>
    <property type="project" value="InterPro"/>
</dbReference>
<dbReference type="PANTHER" id="PTHR33232">
    <property type="entry name" value="PROTEIN SIEVE ELEMENT OCCLUSION B-LIKE"/>
    <property type="match status" value="1"/>
</dbReference>
<sequence length="755" mass="86393">MASNKIVLASAQQPIKAELSVLTMSDEQITNHIYATHVHADDDNFDEDSLFAIVENILKRATIVADNGIHGHPENIDEKAPKVGFTPPLCTLKHLSSLQPIKAELSVLTMSDEQITNHIYATHVHADDDNFDEDSLFAIVENILERATIGIHGHPENIDEKAPKVGFTPPLCTLKHLSSLMTCKSPGEEFAHKTTMSILNNLSNYSWDSKAVLTLAAFAMEYGEFWLLTQLHPSDQLAKPIGILKRVPTILSRPGLQKHKKAMVELNNLVKVTLEVIQCMFELEKLSIYGTKDVPALSIAMDRTPIDVYWAIITIAACMTQMCCIINDENRTQDLSPFAQKINHTLNLLRMQMTLCRQQIEIIEAYRKLSKLLRTPTEIMEVFKALIFGKDNVQPLIDGSTNKVVNIDVLKKKNVFFFISALDITIDDILILKPIYDGIRKEDQYKIVWIPIVEQWTDELQKKFEMLRSKMPWYVVQYFSPIVGIKFIKEEWNFKNKPILVVMNRQGKVEHPNALHMIRVWGMKAFPFTTMFEETLTNRVDGIGSIWFDIHPDVSNWIKQEKYIFFYGGKDNEWIQQFNKKAATLANDPLMKDTKISIELFCVGKGSRGEDDPNILGHFWNRIESFFFSKNHKKTEQDIVTQEIQKLLSYKTEIGWAVLSKGSRLVVSGNGTTMLKVLEEFDKKKELVREVGFEICFKNHHEKIIQTGRRCCRVDIPMNAGKVPEHIKCPECPRIMETYISYKCCHIDGPMNALH</sequence>
<proteinExistence type="predicted"/>
<feature type="domain" description="Sieve element occlusion N-terminal" evidence="1">
    <location>
        <begin position="111"/>
        <end position="376"/>
    </location>
</feature>
<evidence type="ECO:0000259" key="2">
    <source>
        <dbReference type="Pfam" id="PF14577"/>
    </source>
</evidence>
<dbReference type="Proteomes" id="UP000237347">
    <property type="component" value="Unassembled WGS sequence"/>
</dbReference>
<feature type="domain" description="Sieve element occlusion N-terminal" evidence="1">
    <location>
        <begin position="25"/>
        <end position="94"/>
    </location>
</feature>
<dbReference type="Pfam" id="PF14576">
    <property type="entry name" value="SEO_N"/>
    <property type="match status" value="2"/>
</dbReference>
<comment type="caution">
    <text evidence="3">The sequence shown here is derived from an EMBL/GenBank/DDBJ whole genome shotgun (WGS) entry which is preliminary data.</text>
</comment>
<reference evidence="3 4" key="1">
    <citation type="journal article" date="2018" name="Sci. Data">
        <title>The draft genome sequence of cork oak.</title>
        <authorList>
            <person name="Ramos A.M."/>
            <person name="Usie A."/>
            <person name="Barbosa P."/>
            <person name="Barros P.M."/>
            <person name="Capote T."/>
            <person name="Chaves I."/>
            <person name="Simoes F."/>
            <person name="Abreu I."/>
            <person name="Carrasquinho I."/>
            <person name="Faro C."/>
            <person name="Guimaraes J.B."/>
            <person name="Mendonca D."/>
            <person name="Nobrega F."/>
            <person name="Rodrigues L."/>
            <person name="Saibo N.J.M."/>
            <person name="Varela M.C."/>
            <person name="Egas C."/>
            <person name="Matos J."/>
            <person name="Miguel C.M."/>
            <person name="Oliveira M.M."/>
            <person name="Ricardo C.P."/>
            <person name="Goncalves S."/>
        </authorList>
    </citation>
    <scope>NUCLEOTIDE SEQUENCE [LARGE SCALE GENOMIC DNA]</scope>
    <source>
        <strain evidence="4">cv. HL8</strain>
    </source>
</reference>
<dbReference type="Pfam" id="PF14577">
    <property type="entry name" value="SEO_C"/>
    <property type="match status" value="1"/>
</dbReference>
<accession>A0AAW0IKL6</accession>
<dbReference type="Gene3D" id="3.40.30.10">
    <property type="entry name" value="Glutaredoxin"/>
    <property type="match status" value="1"/>
</dbReference>
<name>A0AAW0IKL6_QUESU</name>
<dbReference type="PANTHER" id="PTHR33232:SF18">
    <property type="entry name" value="PROTEIN SIEVE ELEMENT OCCLUSION B-LIKE"/>
    <property type="match status" value="1"/>
</dbReference>
<feature type="domain" description="Sieve element occlusion C-terminal" evidence="2">
    <location>
        <begin position="549"/>
        <end position="746"/>
    </location>
</feature>
<evidence type="ECO:0000313" key="4">
    <source>
        <dbReference type="Proteomes" id="UP000237347"/>
    </source>
</evidence>